<evidence type="ECO:0000313" key="3">
    <source>
        <dbReference type="Proteomes" id="UP000002640"/>
    </source>
</evidence>
<evidence type="ECO:0008006" key="4">
    <source>
        <dbReference type="Google" id="ProtNLM"/>
    </source>
</evidence>
<dbReference type="AlphaFoldDB" id="G4ZYM2"/>
<evidence type="ECO:0000256" key="1">
    <source>
        <dbReference type="SAM" id="MobiDB-lite"/>
    </source>
</evidence>
<reference evidence="2 3" key="1">
    <citation type="journal article" date="2006" name="Science">
        <title>Phytophthora genome sequences uncover evolutionary origins and mechanisms of pathogenesis.</title>
        <authorList>
            <person name="Tyler B.M."/>
            <person name="Tripathy S."/>
            <person name="Zhang X."/>
            <person name="Dehal P."/>
            <person name="Jiang R.H."/>
            <person name="Aerts A."/>
            <person name="Arredondo F.D."/>
            <person name="Baxter L."/>
            <person name="Bensasson D."/>
            <person name="Beynon J.L."/>
            <person name="Chapman J."/>
            <person name="Damasceno C.M."/>
            <person name="Dorrance A.E."/>
            <person name="Dou D."/>
            <person name="Dickerman A.W."/>
            <person name="Dubchak I.L."/>
            <person name="Garbelotto M."/>
            <person name="Gijzen M."/>
            <person name="Gordon S.G."/>
            <person name="Govers F."/>
            <person name="Grunwald N.J."/>
            <person name="Huang W."/>
            <person name="Ivors K.L."/>
            <person name="Jones R.W."/>
            <person name="Kamoun S."/>
            <person name="Krampis K."/>
            <person name="Lamour K.H."/>
            <person name="Lee M.K."/>
            <person name="McDonald W.H."/>
            <person name="Medina M."/>
            <person name="Meijer H.J."/>
            <person name="Nordberg E.K."/>
            <person name="Maclean D.J."/>
            <person name="Ospina-Giraldo M.D."/>
            <person name="Morris P.F."/>
            <person name="Phuntumart V."/>
            <person name="Putnam N.H."/>
            <person name="Rash S."/>
            <person name="Rose J.K."/>
            <person name="Sakihama Y."/>
            <person name="Salamov A.A."/>
            <person name="Savidor A."/>
            <person name="Scheuring C.F."/>
            <person name="Smith B.M."/>
            <person name="Sobral B.W."/>
            <person name="Terry A."/>
            <person name="Torto-Alalibo T.A."/>
            <person name="Win J."/>
            <person name="Xu Z."/>
            <person name="Zhang H."/>
            <person name="Grigoriev I.V."/>
            <person name="Rokhsar D.S."/>
            <person name="Boore J.L."/>
        </authorList>
    </citation>
    <scope>NUCLEOTIDE SEQUENCE [LARGE SCALE GENOMIC DNA]</scope>
    <source>
        <strain evidence="2 3">P6497</strain>
    </source>
</reference>
<keyword evidence="3" id="KW-1185">Reference proteome</keyword>
<dbReference type="KEGG" id="psoj:PHYSODRAFT_518019"/>
<evidence type="ECO:0000313" key="2">
    <source>
        <dbReference type="EMBL" id="EGZ12055.1"/>
    </source>
</evidence>
<feature type="region of interest" description="Disordered" evidence="1">
    <location>
        <begin position="1"/>
        <end position="50"/>
    </location>
</feature>
<dbReference type="RefSeq" id="XP_009532388.1">
    <property type="nucleotide sequence ID" value="XM_009534093.1"/>
</dbReference>
<dbReference type="OMA" id="WASQIPD"/>
<dbReference type="GeneID" id="20660004"/>
<organism evidence="2 3">
    <name type="scientific">Phytophthora sojae (strain P6497)</name>
    <name type="common">Soybean stem and root rot agent</name>
    <name type="synonym">Phytophthora megasperma f. sp. glycines</name>
    <dbReference type="NCBI Taxonomy" id="1094619"/>
    <lineage>
        <taxon>Eukaryota</taxon>
        <taxon>Sar</taxon>
        <taxon>Stramenopiles</taxon>
        <taxon>Oomycota</taxon>
        <taxon>Peronosporomycetes</taxon>
        <taxon>Peronosporales</taxon>
        <taxon>Peronosporaceae</taxon>
        <taxon>Phytophthora</taxon>
    </lineage>
</organism>
<protein>
    <recommendedName>
        <fullName evidence="4">START domain-containing protein</fullName>
    </recommendedName>
</protein>
<dbReference type="InParanoid" id="G4ZYM2"/>
<sequence>MSLRPTDAVLMPPPPKLGSPRRAQSCPEPGATDSRAPKKRRRLSEVPETNEELIQALTGATCSRSRGRPRDPTKAPLTATHELRMLRAQVANMEEELEGLKSKWSKELPEQRTLSTARHSAREKYAADLSERAHNELQQLLRQQQLMFATLQTAVLHAPLHSNGNDMFEALHFDTQLGSDHQQREKMLTAHNERSLATLPSIVDKFSQMAIDKALQGQDATTTGKSVMPLSQINITGGQDCTLISSVFISEIPHTSLEDVYAAVLAYFAAIPTSLKRHFGVDANRTRLNDAESKVVYRRSTFNGSGLPATVNNIVCSELAASYGMVHIDAVTDDPLHPVPESSSSQYGICGLTITPRKEPVTGKTSSITLRWVVVYRYNMLPHEPAVREDLTIIRPILNGDLLTASICNYIQEQQTHRRKSSE</sequence>
<dbReference type="Proteomes" id="UP000002640">
    <property type="component" value="Unassembled WGS sequence"/>
</dbReference>
<accession>G4ZYM2</accession>
<gene>
    <name evidence="2" type="ORF">PHYSODRAFT_518019</name>
</gene>
<name>G4ZYM2_PHYSP</name>
<proteinExistence type="predicted"/>
<dbReference type="EMBL" id="JH159157">
    <property type="protein sequence ID" value="EGZ12055.1"/>
    <property type="molecule type" value="Genomic_DNA"/>
</dbReference>